<gene>
    <name evidence="1" type="ORF">DY000_02021469</name>
</gene>
<evidence type="ECO:0000313" key="1">
    <source>
        <dbReference type="EMBL" id="KAF3594730.1"/>
    </source>
</evidence>
<sequence>MSGGTNMHLSRILYAAALGTTPSSQHWIMHPRRHACFPYNSTTTFVKIMVNGSGPPFLNGGERRDMV</sequence>
<comment type="caution">
    <text evidence="1">The sequence shown here is derived from an EMBL/GenBank/DDBJ whole genome shotgun (WGS) entry which is preliminary data.</text>
</comment>
<dbReference type="EMBL" id="QGKV02000299">
    <property type="protein sequence ID" value="KAF3594730.1"/>
    <property type="molecule type" value="Genomic_DNA"/>
</dbReference>
<reference evidence="1 2" key="1">
    <citation type="journal article" date="2020" name="BMC Genomics">
        <title>Intraspecific diversification of the crop wild relative Brassica cretica Lam. using demographic model selection.</title>
        <authorList>
            <person name="Kioukis A."/>
            <person name="Michalopoulou V.A."/>
            <person name="Briers L."/>
            <person name="Pirintsos S."/>
            <person name="Studholme D.J."/>
            <person name="Pavlidis P."/>
            <person name="Sarris P.F."/>
        </authorList>
    </citation>
    <scope>NUCLEOTIDE SEQUENCE [LARGE SCALE GENOMIC DNA]</scope>
    <source>
        <strain evidence="2">cv. PFS-1207/04</strain>
    </source>
</reference>
<evidence type="ECO:0000313" key="2">
    <source>
        <dbReference type="Proteomes" id="UP000266723"/>
    </source>
</evidence>
<name>A0ABQ7EED5_BRACR</name>
<organism evidence="1 2">
    <name type="scientific">Brassica cretica</name>
    <name type="common">Mustard</name>
    <dbReference type="NCBI Taxonomy" id="69181"/>
    <lineage>
        <taxon>Eukaryota</taxon>
        <taxon>Viridiplantae</taxon>
        <taxon>Streptophyta</taxon>
        <taxon>Embryophyta</taxon>
        <taxon>Tracheophyta</taxon>
        <taxon>Spermatophyta</taxon>
        <taxon>Magnoliopsida</taxon>
        <taxon>eudicotyledons</taxon>
        <taxon>Gunneridae</taxon>
        <taxon>Pentapetalae</taxon>
        <taxon>rosids</taxon>
        <taxon>malvids</taxon>
        <taxon>Brassicales</taxon>
        <taxon>Brassicaceae</taxon>
        <taxon>Brassiceae</taxon>
        <taxon>Brassica</taxon>
    </lineage>
</organism>
<protein>
    <submittedName>
        <fullName evidence="1">Uncharacterized protein</fullName>
    </submittedName>
</protein>
<dbReference type="Proteomes" id="UP000266723">
    <property type="component" value="Unassembled WGS sequence"/>
</dbReference>
<keyword evidence="2" id="KW-1185">Reference proteome</keyword>
<proteinExistence type="predicted"/>
<accession>A0ABQ7EED5</accession>